<evidence type="ECO:0000256" key="1">
    <source>
        <dbReference type="SAM" id="MobiDB-lite"/>
    </source>
</evidence>
<dbReference type="AlphaFoldDB" id="A0A9J5WUG7"/>
<sequence>MKKGIISKSKAKAMYMEEVKRDLIQNIEVDIRDDISIASASHTNNDDETCMAGEAQSDNSNKKINIDALLKKFQEQVEEFSDKATCKGKDKM</sequence>
<proteinExistence type="predicted"/>
<comment type="caution">
    <text evidence="2">The sequence shown here is derived from an EMBL/GenBank/DDBJ whole genome shotgun (WGS) entry which is preliminary data.</text>
</comment>
<gene>
    <name evidence="2" type="ORF">H5410_050045</name>
</gene>
<name>A0A9J5WUG7_SOLCO</name>
<feature type="region of interest" description="Disordered" evidence="1">
    <location>
        <begin position="39"/>
        <end position="58"/>
    </location>
</feature>
<accession>A0A9J5WUG7</accession>
<dbReference type="EMBL" id="JACXVP010000010">
    <property type="protein sequence ID" value="KAG5579418.1"/>
    <property type="molecule type" value="Genomic_DNA"/>
</dbReference>
<organism evidence="2 3">
    <name type="scientific">Solanum commersonii</name>
    <name type="common">Commerson's wild potato</name>
    <name type="synonym">Commerson's nightshade</name>
    <dbReference type="NCBI Taxonomy" id="4109"/>
    <lineage>
        <taxon>Eukaryota</taxon>
        <taxon>Viridiplantae</taxon>
        <taxon>Streptophyta</taxon>
        <taxon>Embryophyta</taxon>
        <taxon>Tracheophyta</taxon>
        <taxon>Spermatophyta</taxon>
        <taxon>Magnoliopsida</taxon>
        <taxon>eudicotyledons</taxon>
        <taxon>Gunneridae</taxon>
        <taxon>Pentapetalae</taxon>
        <taxon>asterids</taxon>
        <taxon>lamiids</taxon>
        <taxon>Solanales</taxon>
        <taxon>Solanaceae</taxon>
        <taxon>Solanoideae</taxon>
        <taxon>Solaneae</taxon>
        <taxon>Solanum</taxon>
    </lineage>
</organism>
<reference evidence="2 3" key="1">
    <citation type="submission" date="2020-09" db="EMBL/GenBank/DDBJ databases">
        <title>De no assembly of potato wild relative species, Solanum commersonii.</title>
        <authorList>
            <person name="Cho K."/>
        </authorList>
    </citation>
    <scope>NUCLEOTIDE SEQUENCE [LARGE SCALE GENOMIC DNA]</scope>
    <source>
        <strain evidence="2">LZ3.2</strain>
        <tissue evidence="2">Leaf</tissue>
    </source>
</reference>
<keyword evidence="3" id="KW-1185">Reference proteome</keyword>
<protein>
    <submittedName>
        <fullName evidence="2">Uncharacterized protein</fullName>
    </submittedName>
</protein>
<evidence type="ECO:0000313" key="2">
    <source>
        <dbReference type="EMBL" id="KAG5579418.1"/>
    </source>
</evidence>
<dbReference type="Proteomes" id="UP000824120">
    <property type="component" value="Chromosome 10"/>
</dbReference>
<evidence type="ECO:0000313" key="3">
    <source>
        <dbReference type="Proteomes" id="UP000824120"/>
    </source>
</evidence>